<dbReference type="SUPFAM" id="SSF55073">
    <property type="entry name" value="Nucleotide cyclase"/>
    <property type="match status" value="1"/>
</dbReference>
<dbReference type="SMART" id="SM00219">
    <property type="entry name" value="TyrKc"/>
    <property type="match status" value="1"/>
</dbReference>
<dbReference type="GO" id="GO:0005524">
    <property type="term" value="F:ATP binding"/>
    <property type="evidence" value="ECO:0007669"/>
    <property type="project" value="InterPro"/>
</dbReference>
<evidence type="ECO:0000256" key="7">
    <source>
        <dbReference type="ARBA" id="ARBA00023134"/>
    </source>
</evidence>
<evidence type="ECO:0000256" key="14">
    <source>
        <dbReference type="RuleBase" id="RU003431"/>
    </source>
</evidence>
<dbReference type="GO" id="GO:0001653">
    <property type="term" value="F:peptide receptor activity"/>
    <property type="evidence" value="ECO:0007669"/>
    <property type="project" value="TreeGrafter"/>
</dbReference>
<feature type="domain" description="Protein kinase" evidence="16">
    <location>
        <begin position="1"/>
        <end position="176"/>
    </location>
</feature>
<dbReference type="InterPro" id="IPR011009">
    <property type="entry name" value="Kinase-like_dom_sf"/>
</dbReference>
<keyword evidence="5" id="KW-0547">Nucleotide-binding</keyword>
<evidence type="ECO:0000256" key="5">
    <source>
        <dbReference type="ARBA" id="ARBA00022741"/>
    </source>
</evidence>
<dbReference type="GO" id="GO:0007168">
    <property type="term" value="P:receptor guanylyl cyclase signaling pathway"/>
    <property type="evidence" value="ECO:0007669"/>
    <property type="project" value="TreeGrafter"/>
</dbReference>
<keyword evidence="11 13" id="KW-0456">Lyase</keyword>
<evidence type="ECO:0000259" key="17">
    <source>
        <dbReference type="PROSITE" id="PS50125"/>
    </source>
</evidence>
<dbReference type="GO" id="GO:0035556">
    <property type="term" value="P:intracellular signal transduction"/>
    <property type="evidence" value="ECO:0007669"/>
    <property type="project" value="InterPro"/>
</dbReference>
<gene>
    <name evidence="18" type="ORF">D4764_10G0008630</name>
</gene>
<evidence type="ECO:0000256" key="4">
    <source>
        <dbReference type="ARBA" id="ARBA00022729"/>
    </source>
</evidence>
<dbReference type="PROSITE" id="PS50125">
    <property type="entry name" value="GUANYLATE_CYCLASE_2"/>
    <property type="match status" value="1"/>
</dbReference>
<keyword evidence="7" id="KW-0342">GTP-binding</keyword>
<evidence type="ECO:0000256" key="10">
    <source>
        <dbReference type="ARBA" id="ARBA00023180"/>
    </source>
</evidence>
<dbReference type="CDD" id="cd07302">
    <property type="entry name" value="CHD"/>
    <property type="match status" value="1"/>
</dbReference>
<name>A0A5C6PKH3_9TELE</name>
<dbReference type="EC" id="4.6.1.2" evidence="2 14"/>
<dbReference type="PROSITE" id="PS00452">
    <property type="entry name" value="GUANYLATE_CYCLASE_1"/>
    <property type="match status" value="1"/>
</dbReference>
<evidence type="ECO:0000256" key="9">
    <source>
        <dbReference type="ARBA" id="ARBA00023170"/>
    </source>
</evidence>
<evidence type="ECO:0000256" key="15">
    <source>
        <dbReference type="SAM" id="Coils"/>
    </source>
</evidence>
<dbReference type="Gene3D" id="6.10.250.780">
    <property type="match status" value="1"/>
</dbReference>
<dbReference type="GO" id="GO:0004383">
    <property type="term" value="F:guanylate cyclase activity"/>
    <property type="evidence" value="ECO:0007669"/>
    <property type="project" value="UniProtKB-EC"/>
</dbReference>
<dbReference type="FunFam" id="3.30.70.1230:FF:000004">
    <property type="entry name" value="Guanylate cyclase"/>
    <property type="match status" value="1"/>
</dbReference>
<evidence type="ECO:0000256" key="3">
    <source>
        <dbReference type="ARBA" id="ARBA00022692"/>
    </source>
</evidence>
<dbReference type="PANTHER" id="PTHR11920:SF483">
    <property type="entry name" value="GUANYLATE CYCLASE"/>
    <property type="match status" value="1"/>
</dbReference>
<dbReference type="GO" id="GO:0004713">
    <property type="term" value="F:protein tyrosine kinase activity"/>
    <property type="evidence" value="ECO:0007669"/>
    <property type="project" value="InterPro"/>
</dbReference>
<dbReference type="InterPro" id="IPR018297">
    <property type="entry name" value="A/G_cyclase_CS"/>
</dbReference>
<protein>
    <recommendedName>
        <fullName evidence="2 14">Guanylate cyclase</fullName>
        <ecNumber evidence="2 14">4.6.1.2</ecNumber>
    </recommendedName>
</protein>
<keyword evidence="4" id="KW-0732">Signal</keyword>
<dbReference type="AlphaFoldDB" id="A0A5C6PKH3"/>
<dbReference type="SUPFAM" id="SSF56112">
    <property type="entry name" value="Protein kinase-like (PK-like)"/>
    <property type="match status" value="1"/>
</dbReference>
<dbReference type="EMBL" id="RHFK02000002">
    <property type="protein sequence ID" value="TWW79833.1"/>
    <property type="molecule type" value="Genomic_DNA"/>
</dbReference>
<evidence type="ECO:0000259" key="16">
    <source>
        <dbReference type="PROSITE" id="PS50011"/>
    </source>
</evidence>
<evidence type="ECO:0000256" key="2">
    <source>
        <dbReference type="ARBA" id="ARBA00012202"/>
    </source>
</evidence>
<keyword evidence="12 14" id="KW-0141">cGMP biosynthesis</keyword>
<dbReference type="Gene3D" id="1.10.510.10">
    <property type="entry name" value="Transferase(Phosphotransferase) domain 1"/>
    <property type="match status" value="1"/>
</dbReference>
<keyword evidence="15" id="KW-0175">Coiled coil</keyword>
<comment type="caution">
    <text evidence="18">The sequence shown here is derived from an EMBL/GenBank/DDBJ whole genome shotgun (WGS) entry which is preliminary data.</text>
</comment>
<dbReference type="InterPro" id="IPR029787">
    <property type="entry name" value="Nucleotide_cyclase"/>
</dbReference>
<dbReference type="InterPro" id="IPR000719">
    <property type="entry name" value="Prot_kinase_dom"/>
</dbReference>
<dbReference type="InterPro" id="IPR001054">
    <property type="entry name" value="A/G_cyclase"/>
</dbReference>
<dbReference type="GO" id="GO:0004016">
    <property type="term" value="F:adenylate cyclase activity"/>
    <property type="evidence" value="ECO:0007669"/>
    <property type="project" value="TreeGrafter"/>
</dbReference>
<keyword evidence="6" id="KW-1133">Transmembrane helix</keyword>
<reference evidence="18 19" key="1">
    <citation type="submission" date="2019-04" db="EMBL/GenBank/DDBJ databases">
        <title>Chromosome genome assembly for Takifugu flavidus.</title>
        <authorList>
            <person name="Xiao S."/>
        </authorList>
    </citation>
    <scope>NUCLEOTIDE SEQUENCE [LARGE SCALE GENOMIC DNA]</scope>
    <source>
        <strain evidence="18">HTHZ2018</strain>
        <tissue evidence="18">Muscle</tissue>
    </source>
</reference>
<dbReference type="GO" id="GO:0005525">
    <property type="term" value="F:GTP binding"/>
    <property type="evidence" value="ECO:0007669"/>
    <property type="project" value="UniProtKB-KW"/>
</dbReference>
<dbReference type="InterPro" id="IPR020635">
    <property type="entry name" value="Tyr_kinase_cat_dom"/>
</dbReference>
<dbReference type="InterPro" id="IPR001245">
    <property type="entry name" value="Ser-Thr/Tyr_kinase_cat_dom"/>
</dbReference>
<comment type="catalytic activity">
    <reaction evidence="14">
        <text>GTP = 3',5'-cyclic GMP + diphosphate</text>
        <dbReference type="Rhea" id="RHEA:13665"/>
        <dbReference type="ChEBI" id="CHEBI:33019"/>
        <dbReference type="ChEBI" id="CHEBI:37565"/>
        <dbReference type="ChEBI" id="CHEBI:57746"/>
        <dbReference type="EC" id="4.6.1.2"/>
    </reaction>
</comment>
<comment type="similarity">
    <text evidence="13">Belongs to the adenylyl cyclase class-4/guanylyl cyclase family.</text>
</comment>
<dbReference type="Gene3D" id="3.30.70.1230">
    <property type="entry name" value="Nucleotide cyclase"/>
    <property type="match status" value="1"/>
</dbReference>
<keyword evidence="8" id="KW-0472">Membrane</keyword>
<sequence length="547" mass="62949">MFKYSLINDIVKGMVFLHNSVIVSHGKLKSSNCVVDNRFVLKITDYGLSSFRSEGESVRDAHAYYAQRLWMAPELLRMEAPPPRGTQKGDVYSFGIILQEVALRRGAFYLEGDPLSPKEIVDRVVLGEWPCLRPTIDPQAHSPELGQVMQRCWAEEPTERPEFNQIRVLLRKHNRESRTNILDNLLSRMEQYANNLEELVEERTQAYHEEKRKAEALLYQILPQSVLPRYQSVLPRYQSVLRRYQSVLPRYQSALHRYQSALRRYQPALRRYQTVLHRYQPALRRYQTVLHRYQSVLHRYQSVLHRYQPLLHSPAAQPCTSVAEQLKRGETVQAEAFDSVTIYFSDIVGFTAISAESTPLEVVTLLNDLYTCFDAIIDNFDVYKVETIGDAYMVVSGLPVRNGKLHGREIARMALALLDAVRTFQICHRPEEQLKLRIGIHSGPVCAGVVGLKMPRYCLFGDTVNTSSRMESSGEALKIHVSAATHEVLQDFQCFQLELRGNIPVKGKGQMTTYWLLERKLVKIPIITKRLGQEETDVHIWSVLVHN</sequence>
<evidence type="ECO:0000256" key="13">
    <source>
        <dbReference type="RuleBase" id="RU000405"/>
    </source>
</evidence>
<keyword evidence="9 18" id="KW-0675">Receptor</keyword>
<keyword evidence="10" id="KW-0325">Glycoprotein</keyword>
<dbReference type="PANTHER" id="PTHR11920">
    <property type="entry name" value="GUANYLYL CYCLASE"/>
    <property type="match status" value="1"/>
</dbReference>
<feature type="coiled-coil region" evidence="15">
    <location>
        <begin position="182"/>
        <end position="213"/>
    </location>
</feature>
<evidence type="ECO:0000313" key="18">
    <source>
        <dbReference type="EMBL" id="TWW79833.1"/>
    </source>
</evidence>
<dbReference type="SMART" id="SM00044">
    <property type="entry name" value="CYCc"/>
    <property type="match status" value="1"/>
</dbReference>
<organism evidence="18 19">
    <name type="scientific">Takifugu flavidus</name>
    <name type="common">sansaifugu</name>
    <dbReference type="NCBI Taxonomy" id="433684"/>
    <lineage>
        <taxon>Eukaryota</taxon>
        <taxon>Metazoa</taxon>
        <taxon>Chordata</taxon>
        <taxon>Craniata</taxon>
        <taxon>Vertebrata</taxon>
        <taxon>Euteleostomi</taxon>
        <taxon>Actinopterygii</taxon>
        <taxon>Neopterygii</taxon>
        <taxon>Teleostei</taxon>
        <taxon>Neoteleostei</taxon>
        <taxon>Acanthomorphata</taxon>
        <taxon>Eupercaria</taxon>
        <taxon>Tetraodontiformes</taxon>
        <taxon>Tetradontoidea</taxon>
        <taxon>Tetraodontidae</taxon>
        <taxon>Takifugu</taxon>
    </lineage>
</organism>
<keyword evidence="19" id="KW-1185">Reference proteome</keyword>
<evidence type="ECO:0000256" key="12">
    <source>
        <dbReference type="ARBA" id="ARBA00023293"/>
    </source>
</evidence>
<evidence type="ECO:0000313" key="19">
    <source>
        <dbReference type="Proteomes" id="UP000324091"/>
    </source>
</evidence>
<proteinExistence type="inferred from homology"/>
<evidence type="ECO:0000256" key="1">
    <source>
        <dbReference type="ARBA" id="ARBA00004479"/>
    </source>
</evidence>
<dbReference type="Pfam" id="PF00211">
    <property type="entry name" value="Guanylate_cyc"/>
    <property type="match status" value="1"/>
</dbReference>
<dbReference type="GO" id="GO:0005886">
    <property type="term" value="C:plasma membrane"/>
    <property type="evidence" value="ECO:0007669"/>
    <property type="project" value="TreeGrafter"/>
</dbReference>
<dbReference type="InterPro" id="IPR050401">
    <property type="entry name" value="Cyclic_nucleotide_synthase"/>
</dbReference>
<dbReference type="Pfam" id="PF07714">
    <property type="entry name" value="PK_Tyr_Ser-Thr"/>
    <property type="match status" value="1"/>
</dbReference>
<evidence type="ECO:0000256" key="6">
    <source>
        <dbReference type="ARBA" id="ARBA00022989"/>
    </source>
</evidence>
<keyword evidence="3" id="KW-0812">Transmembrane</keyword>
<comment type="subcellular location">
    <subcellularLocation>
        <location evidence="1">Membrane</location>
        <topology evidence="1">Single-pass type I membrane protein</topology>
    </subcellularLocation>
</comment>
<accession>A0A5C6PKH3</accession>
<evidence type="ECO:0000256" key="8">
    <source>
        <dbReference type="ARBA" id="ARBA00023136"/>
    </source>
</evidence>
<dbReference type="PROSITE" id="PS50011">
    <property type="entry name" value="PROTEIN_KINASE_DOM"/>
    <property type="match status" value="1"/>
</dbReference>
<evidence type="ECO:0000256" key="11">
    <source>
        <dbReference type="ARBA" id="ARBA00023239"/>
    </source>
</evidence>
<dbReference type="Proteomes" id="UP000324091">
    <property type="component" value="Chromosome 10"/>
</dbReference>
<feature type="domain" description="Guanylate cyclase" evidence="17">
    <location>
        <begin position="341"/>
        <end position="471"/>
    </location>
</feature>